<dbReference type="Pfam" id="PF12937">
    <property type="entry name" value="F-box-like"/>
    <property type="match status" value="1"/>
</dbReference>
<dbReference type="AlphaFoldDB" id="A0A6A6R631"/>
<evidence type="ECO:0000259" key="1">
    <source>
        <dbReference type="SMART" id="SM00256"/>
    </source>
</evidence>
<sequence>MAPHSPSAAAHSPLAEAQDTNETLHCLSIVELLAQVFLGLPMVDIIRCKSVCRQWSDVIDSTSSLQRVLWMSSPSVSEPFDPTRYTFENGKIRAFQDGIVFIGIESCSLVQPKKHPFHALPEPAMFLRVNPLVNRNITEEITDGTITRHYKYVANERPYRTIRSKRIGMINRNVGIEVDSTKEDFPYRWFSNIIKLHFSPPRCENIQQSWMSMFLTDPPCSDIIVKAKVSSGGEFRIPISRAHGIRTGDIVRAIQVHKKYFDWDAEDILFEMRFDAHA</sequence>
<protein>
    <recommendedName>
        <fullName evidence="1">F-box domain-containing protein</fullName>
    </recommendedName>
</protein>
<dbReference type="Gene3D" id="1.20.1280.50">
    <property type="match status" value="1"/>
</dbReference>
<evidence type="ECO:0000313" key="2">
    <source>
        <dbReference type="EMBL" id="KAF2498937.1"/>
    </source>
</evidence>
<dbReference type="SMART" id="SM00256">
    <property type="entry name" value="FBOX"/>
    <property type="match status" value="1"/>
</dbReference>
<dbReference type="OrthoDB" id="3800738at2759"/>
<proteinExistence type="predicted"/>
<dbReference type="InterPro" id="IPR036047">
    <property type="entry name" value="F-box-like_dom_sf"/>
</dbReference>
<gene>
    <name evidence="2" type="ORF">BU16DRAFT_605460</name>
</gene>
<organism evidence="2 3">
    <name type="scientific">Lophium mytilinum</name>
    <dbReference type="NCBI Taxonomy" id="390894"/>
    <lineage>
        <taxon>Eukaryota</taxon>
        <taxon>Fungi</taxon>
        <taxon>Dikarya</taxon>
        <taxon>Ascomycota</taxon>
        <taxon>Pezizomycotina</taxon>
        <taxon>Dothideomycetes</taxon>
        <taxon>Pleosporomycetidae</taxon>
        <taxon>Mytilinidiales</taxon>
        <taxon>Mytilinidiaceae</taxon>
        <taxon>Lophium</taxon>
    </lineage>
</organism>
<dbReference type="Proteomes" id="UP000799750">
    <property type="component" value="Unassembled WGS sequence"/>
</dbReference>
<dbReference type="SUPFAM" id="SSF81383">
    <property type="entry name" value="F-box domain"/>
    <property type="match status" value="1"/>
</dbReference>
<name>A0A6A6R631_9PEZI</name>
<feature type="domain" description="F-box" evidence="1">
    <location>
        <begin position="29"/>
        <end position="68"/>
    </location>
</feature>
<keyword evidence="3" id="KW-1185">Reference proteome</keyword>
<dbReference type="InterPro" id="IPR001810">
    <property type="entry name" value="F-box_dom"/>
</dbReference>
<evidence type="ECO:0000313" key="3">
    <source>
        <dbReference type="Proteomes" id="UP000799750"/>
    </source>
</evidence>
<reference evidence="2" key="1">
    <citation type="journal article" date="2020" name="Stud. Mycol.">
        <title>101 Dothideomycetes genomes: a test case for predicting lifestyles and emergence of pathogens.</title>
        <authorList>
            <person name="Haridas S."/>
            <person name="Albert R."/>
            <person name="Binder M."/>
            <person name="Bloem J."/>
            <person name="Labutti K."/>
            <person name="Salamov A."/>
            <person name="Andreopoulos B."/>
            <person name="Baker S."/>
            <person name="Barry K."/>
            <person name="Bills G."/>
            <person name="Bluhm B."/>
            <person name="Cannon C."/>
            <person name="Castanera R."/>
            <person name="Culley D."/>
            <person name="Daum C."/>
            <person name="Ezra D."/>
            <person name="Gonzalez J."/>
            <person name="Henrissat B."/>
            <person name="Kuo A."/>
            <person name="Liang C."/>
            <person name="Lipzen A."/>
            <person name="Lutzoni F."/>
            <person name="Magnuson J."/>
            <person name="Mondo S."/>
            <person name="Nolan M."/>
            <person name="Ohm R."/>
            <person name="Pangilinan J."/>
            <person name="Park H.-J."/>
            <person name="Ramirez L."/>
            <person name="Alfaro M."/>
            <person name="Sun H."/>
            <person name="Tritt A."/>
            <person name="Yoshinaga Y."/>
            <person name="Zwiers L.-H."/>
            <person name="Turgeon B."/>
            <person name="Goodwin S."/>
            <person name="Spatafora J."/>
            <person name="Crous P."/>
            <person name="Grigoriev I."/>
        </authorList>
    </citation>
    <scope>NUCLEOTIDE SEQUENCE</scope>
    <source>
        <strain evidence="2">CBS 269.34</strain>
    </source>
</reference>
<dbReference type="EMBL" id="MU004185">
    <property type="protein sequence ID" value="KAF2498937.1"/>
    <property type="molecule type" value="Genomic_DNA"/>
</dbReference>
<accession>A0A6A6R631</accession>